<keyword evidence="6 7" id="KW-0694">RNA-binding</keyword>
<evidence type="ECO:0000259" key="8">
    <source>
        <dbReference type="Pfam" id="PF01170"/>
    </source>
</evidence>
<dbReference type="GO" id="GO:0160102">
    <property type="term" value="F:tRNA (guanine(10)-N2)-methyltransferase activity"/>
    <property type="evidence" value="ECO:0007669"/>
    <property type="project" value="InterPro"/>
</dbReference>
<keyword evidence="11" id="KW-1185">Reference proteome</keyword>
<evidence type="ECO:0000313" key="11">
    <source>
        <dbReference type="Proteomes" id="UP000747399"/>
    </source>
</evidence>
<sequence length="506" mass="55938">MVRVVPNAGAGLAEDAPSTSGKEYLTYFAHRLLEFRRPELESLAQTVGCQDGQLQWRAPAGDVEHSPFWYLTLPSEEAAVEISKRMILTKMLIEVWAEGEDWEELKAAFEAFPEDRKSTWLRPDLTFRVVVESFGSSLPMDEQLDIIKRLEFIPFKGTVRLRDPQVRFVLLRCDCGDHGSLIDATVPPRLYFGRLVGASNRGVIDDYSLKRRRYLGPTSMDTEMSFVMCNHAGVRRGSLVLDPYAGTGSILVAAAHFGAKVMGADIDIKVIREGKVGKGGERLTIYSNFEQYGLPAPVGLIRMDAHRHPIRPDLTEILHAIIGDPPYGVRAGGRKSGLPPAEAAQRLLIRDRDTYIPSTQPYTLGECLRDLLDLSARLLVVGGRLVYFLPATPGTYDEGEIPQHPALKLMANSEQILTSRYSRRLITMEKVRLYDAATAAAYYAARPDPTMTIDRLHDIVYDHLPVPSPALTATATEAAAAAGGADCVDSATGAVKPRRRCRGKNF</sequence>
<dbReference type="GO" id="GO:0000049">
    <property type="term" value="F:tRNA binding"/>
    <property type="evidence" value="ECO:0007669"/>
    <property type="project" value="UniProtKB-UniRule"/>
</dbReference>
<evidence type="ECO:0000256" key="5">
    <source>
        <dbReference type="ARBA" id="ARBA00022694"/>
    </source>
</evidence>
<keyword evidence="2 7" id="KW-0489">Methyltransferase</keyword>
<dbReference type="InterPro" id="IPR000241">
    <property type="entry name" value="RlmKL-like_Mtase"/>
</dbReference>
<dbReference type="PIRSF" id="PIRSF017259">
    <property type="entry name" value="tRNA_mtfrase_TRM11"/>
    <property type="match status" value="1"/>
</dbReference>
<reference evidence="10" key="1">
    <citation type="journal article" date="2021" name="Proc. Natl. Acad. Sci. U.S.A.">
        <title>Three genomes in the algal genus Volvox reveal the fate of a haploid sex-determining region after a transition to homothallism.</title>
        <authorList>
            <person name="Yamamoto K."/>
            <person name="Hamaji T."/>
            <person name="Kawai-Toyooka H."/>
            <person name="Matsuzaki R."/>
            <person name="Takahashi F."/>
            <person name="Nishimura Y."/>
            <person name="Kawachi M."/>
            <person name="Noguchi H."/>
            <person name="Minakuchi Y."/>
            <person name="Umen J.G."/>
            <person name="Toyoda A."/>
            <person name="Nozaki H."/>
        </authorList>
    </citation>
    <scope>NUCLEOTIDE SEQUENCE</scope>
    <source>
        <strain evidence="10">NIES-3780</strain>
    </source>
</reference>
<keyword evidence="7" id="KW-0820">tRNA-binding</keyword>
<dbReference type="EMBL" id="BNCO01000065">
    <property type="protein sequence ID" value="GIL64265.1"/>
    <property type="molecule type" value="Genomic_DNA"/>
</dbReference>
<organism evidence="10 11">
    <name type="scientific">Volvox africanus</name>
    <dbReference type="NCBI Taxonomy" id="51714"/>
    <lineage>
        <taxon>Eukaryota</taxon>
        <taxon>Viridiplantae</taxon>
        <taxon>Chlorophyta</taxon>
        <taxon>core chlorophytes</taxon>
        <taxon>Chlorophyceae</taxon>
        <taxon>CS clade</taxon>
        <taxon>Chlamydomonadales</taxon>
        <taxon>Volvocaceae</taxon>
        <taxon>Volvox</taxon>
    </lineage>
</organism>
<dbReference type="SUPFAM" id="SSF53335">
    <property type="entry name" value="S-adenosyl-L-methionine-dependent methyltransferases"/>
    <property type="match status" value="1"/>
</dbReference>
<comment type="similarity">
    <text evidence="7">Belongs to the class I-like SAM-binding methyltransferase superfamily. TRM11 methyltransferase family.</text>
</comment>
<feature type="domain" description="tRNA (guanine(10)-N(2))-methyltransferase TRMT11 N-terminal" evidence="9">
    <location>
        <begin position="22"/>
        <end position="201"/>
    </location>
</feature>
<dbReference type="InterPro" id="IPR029063">
    <property type="entry name" value="SAM-dependent_MTases_sf"/>
</dbReference>
<dbReference type="GO" id="GO:0008033">
    <property type="term" value="P:tRNA processing"/>
    <property type="evidence" value="ECO:0007669"/>
    <property type="project" value="UniProtKB-UniRule"/>
</dbReference>
<dbReference type="InterPro" id="IPR059073">
    <property type="entry name" value="TRMT11_N"/>
</dbReference>
<dbReference type="PRINTS" id="PR00507">
    <property type="entry name" value="N12N6MTFRASE"/>
</dbReference>
<gene>
    <name evidence="10" type="ORF">Vafri_18263</name>
</gene>
<evidence type="ECO:0000256" key="4">
    <source>
        <dbReference type="ARBA" id="ARBA00022691"/>
    </source>
</evidence>
<keyword evidence="4 7" id="KW-0949">S-adenosyl-L-methionine</keyword>
<dbReference type="Pfam" id="PF01170">
    <property type="entry name" value="UPF0020"/>
    <property type="match status" value="1"/>
</dbReference>
<proteinExistence type="inferred from homology"/>
<dbReference type="Pfam" id="PF25904">
    <property type="entry name" value="Tmrp11_N"/>
    <property type="match status" value="1"/>
</dbReference>
<comment type="caution">
    <text evidence="10">The sequence shown here is derived from an EMBL/GenBank/DDBJ whole genome shotgun (WGS) entry which is preliminary data.</text>
</comment>
<dbReference type="AlphaFoldDB" id="A0A8J4F7F9"/>
<dbReference type="Gene3D" id="3.40.50.150">
    <property type="entry name" value="Vaccinia Virus protein VP39"/>
    <property type="match status" value="1"/>
</dbReference>
<evidence type="ECO:0000256" key="2">
    <source>
        <dbReference type="ARBA" id="ARBA00022603"/>
    </source>
</evidence>
<evidence type="ECO:0000313" key="10">
    <source>
        <dbReference type="EMBL" id="GIL64265.1"/>
    </source>
</evidence>
<evidence type="ECO:0000256" key="6">
    <source>
        <dbReference type="ARBA" id="ARBA00022884"/>
    </source>
</evidence>
<dbReference type="GO" id="GO:0043527">
    <property type="term" value="C:tRNA methyltransferase complex"/>
    <property type="evidence" value="ECO:0007669"/>
    <property type="project" value="UniProtKB-ARBA"/>
</dbReference>
<dbReference type="PANTHER" id="PTHR13370:SF3">
    <property type="entry name" value="TRNA (GUANINE(10)-N2)-METHYLTRANSFERASE HOMOLOG"/>
    <property type="match status" value="1"/>
</dbReference>
<protein>
    <submittedName>
        <fullName evidence="10">Uncharacterized protein</fullName>
    </submittedName>
</protein>
<dbReference type="InterPro" id="IPR016691">
    <property type="entry name" value="TRMT11"/>
</dbReference>
<evidence type="ECO:0000256" key="3">
    <source>
        <dbReference type="ARBA" id="ARBA00022679"/>
    </source>
</evidence>
<keyword evidence="1" id="KW-0963">Cytoplasm</keyword>
<dbReference type="PROSITE" id="PS51627">
    <property type="entry name" value="SAM_MT_TRM11"/>
    <property type="match status" value="1"/>
</dbReference>
<feature type="domain" description="Ribosomal RNA large subunit methyltransferase K/L-like methyltransferase" evidence="8">
    <location>
        <begin position="211"/>
        <end position="335"/>
    </location>
</feature>
<name>A0A8J4F7F9_9CHLO</name>
<dbReference type="GO" id="GO:0005737">
    <property type="term" value="C:cytoplasm"/>
    <property type="evidence" value="ECO:0007669"/>
    <property type="project" value="TreeGrafter"/>
</dbReference>
<evidence type="ECO:0000256" key="1">
    <source>
        <dbReference type="ARBA" id="ARBA00022490"/>
    </source>
</evidence>
<keyword evidence="3 7" id="KW-0808">Transferase</keyword>
<accession>A0A8J4F7F9</accession>
<evidence type="ECO:0000256" key="7">
    <source>
        <dbReference type="PROSITE-ProRule" id="PRU00959"/>
    </source>
</evidence>
<dbReference type="GO" id="GO:0032259">
    <property type="term" value="P:methylation"/>
    <property type="evidence" value="ECO:0007669"/>
    <property type="project" value="UniProtKB-UniRule"/>
</dbReference>
<keyword evidence="5 7" id="KW-0819">tRNA processing</keyword>
<dbReference type="PANTHER" id="PTHR13370">
    <property type="entry name" value="RNA METHYLASE-RELATED"/>
    <property type="match status" value="1"/>
</dbReference>
<evidence type="ECO:0000259" key="9">
    <source>
        <dbReference type="Pfam" id="PF25904"/>
    </source>
</evidence>
<dbReference type="Proteomes" id="UP000747399">
    <property type="component" value="Unassembled WGS sequence"/>
</dbReference>